<name>X1CSA5_9ZZZZ</name>
<protein>
    <recommendedName>
        <fullName evidence="2">PIG-L family deacetylase</fullName>
    </recommendedName>
</protein>
<evidence type="ECO:0000313" key="1">
    <source>
        <dbReference type="EMBL" id="GAH10662.1"/>
    </source>
</evidence>
<dbReference type="InterPro" id="IPR024078">
    <property type="entry name" value="LmbE-like_dom_sf"/>
</dbReference>
<dbReference type="EMBL" id="BART01035070">
    <property type="protein sequence ID" value="GAH10662.1"/>
    <property type="molecule type" value="Genomic_DNA"/>
</dbReference>
<dbReference type="AlphaFoldDB" id="X1CSA5"/>
<organism evidence="1">
    <name type="scientific">marine sediment metagenome</name>
    <dbReference type="NCBI Taxonomy" id="412755"/>
    <lineage>
        <taxon>unclassified sequences</taxon>
        <taxon>metagenomes</taxon>
        <taxon>ecological metagenomes</taxon>
    </lineage>
</organism>
<dbReference type="Gene3D" id="3.40.50.10320">
    <property type="entry name" value="LmbE-like"/>
    <property type="match status" value="1"/>
</dbReference>
<reference evidence="1" key="1">
    <citation type="journal article" date="2014" name="Front. Microbiol.">
        <title>High frequency of phylogenetically diverse reductive dehalogenase-homologous genes in deep subseafloor sedimentary metagenomes.</title>
        <authorList>
            <person name="Kawai M."/>
            <person name="Futagami T."/>
            <person name="Toyoda A."/>
            <person name="Takaki Y."/>
            <person name="Nishi S."/>
            <person name="Hori S."/>
            <person name="Arai W."/>
            <person name="Tsubouchi T."/>
            <person name="Morono Y."/>
            <person name="Uchiyama I."/>
            <person name="Ito T."/>
            <person name="Fujiyama A."/>
            <person name="Inagaki F."/>
            <person name="Takami H."/>
        </authorList>
    </citation>
    <scope>NUCLEOTIDE SEQUENCE</scope>
    <source>
        <strain evidence="1">Expedition CK06-06</strain>
    </source>
</reference>
<feature type="non-terminal residue" evidence="1">
    <location>
        <position position="63"/>
    </location>
</feature>
<gene>
    <name evidence="1" type="ORF">S01H4_59717</name>
</gene>
<sequence>MFERVLLLAPHLDDIELGAGGIVAKLSEDSWITYLGFYAPPELRNEFHESARILGINEVRLFD</sequence>
<dbReference type="SUPFAM" id="SSF102588">
    <property type="entry name" value="LmbE-like"/>
    <property type="match status" value="1"/>
</dbReference>
<accession>X1CSA5</accession>
<comment type="caution">
    <text evidence="1">The sequence shown here is derived from an EMBL/GenBank/DDBJ whole genome shotgun (WGS) entry which is preliminary data.</text>
</comment>
<evidence type="ECO:0008006" key="2">
    <source>
        <dbReference type="Google" id="ProtNLM"/>
    </source>
</evidence>
<proteinExistence type="predicted"/>